<sequence>MSTRSPIGKSTGASPYTLREEHFILRSLPVLSYSPSLSHLPSRSHLATPRARPSSPLAFARKAVHSTASHTSADAWQMPLHNKDRLFLVLLPSPTSPSSSDVDWALLLSPKKERKGHRESTLFRLTWDATECEKGPQLAYSAKTVDALSLPVLARWLLLKIRPGQQEFFDDEFDGVAVVQDKEWGSPGWVGSCLARLREAGLGEIMDPEGVREEVERWRVSTWERGGKAKGEVVADLRLRS</sequence>
<gene>
    <name evidence="1" type="ORF">CALCODRAFT_95492</name>
</gene>
<dbReference type="InParanoid" id="A0A165IIZ1"/>
<evidence type="ECO:0000313" key="2">
    <source>
        <dbReference type="Proteomes" id="UP000076842"/>
    </source>
</evidence>
<protein>
    <submittedName>
        <fullName evidence="1">Uncharacterized protein</fullName>
    </submittedName>
</protein>
<dbReference type="EMBL" id="KV423929">
    <property type="protein sequence ID" value="KZT60632.1"/>
    <property type="molecule type" value="Genomic_DNA"/>
</dbReference>
<organism evidence="1 2">
    <name type="scientific">Calocera cornea HHB12733</name>
    <dbReference type="NCBI Taxonomy" id="1353952"/>
    <lineage>
        <taxon>Eukaryota</taxon>
        <taxon>Fungi</taxon>
        <taxon>Dikarya</taxon>
        <taxon>Basidiomycota</taxon>
        <taxon>Agaricomycotina</taxon>
        <taxon>Dacrymycetes</taxon>
        <taxon>Dacrymycetales</taxon>
        <taxon>Dacrymycetaceae</taxon>
        <taxon>Calocera</taxon>
    </lineage>
</organism>
<dbReference type="OrthoDB" id="3358936at2759"/>
<dbReference type="InterPro" id="IPR054208">
    <property type="entry name" value="DUF6914"/>
</dbReference>
<reference evidence="1 2" key="1">
    <citation type="journal article" date="2016" name="Mol. Biol. Evol.">
        <title>Comparative Genomics of Early-Diverging Mushroom-Forming Fungi Provides Insights into the Origins of Lignocellulose Decay Capabilities.</title>
        <authorList>
            <person name="Nagy L.G."/>
            <person name="Riley R."/>
            <person name="Tritt A."/>
            <person name="Adam C."/>
            <person name="Daum C."/>
            <person name="Floudas D."/>
            <person name="Sun H."/>
            <person name="Yadav J.S."/>
            <person name="Pangilinan J."/>
            <person name="Larsson K.H."/>
            <person name="Matsuura K."/>
            <person name="Barry K."/>
            <person name="Labutti K."/>
            <person name="Kuo R."/>
            <person name="Ohm R.A."/>
            <person name="Bhattacharya S.S."/>
            <person name="Shirouzu T."/>
            <person name="Yoshinaga Y."/>
            <person name="Martin F.M."/>
            <person name="Grigoriev I.V."/>
            <person name="Hibbett D.S."/>
        </authorList>
    </citation>
    <scope>NUCLEOTIDE SEQUENCE [LARGE SCALE GENOMIC DNA]</scope>
    <source>
        <strain evidence="1 2">HHB12733</strain>
    </source>
</reference>
<proteinExistence type="predicted"/>
<keyword evidence="2" id="KW-1185">Reference proteome</keyword>
<evidence type="ECO:0000313" key="1">
    <source>
        <dbReference type="EMBL" id="KZT60632.1"/>
    </source>
</evidence>
<dbReference type="Proteomes" id="UP000076842">
    <property type="component" value="Unassembled WGS sequence"/>
</dbReference>
<name>A0A165IIZ1_9BASI</name>
<dbReference type="AlphaFoldDB" id="A0A165IIZ1"/>
<dbReference type="Pfam" id="PF21858">
    <property type="entry name" value="DUF6914"/>
    <property type="match status" value="1"/>
</dbReference>
<accession>A0A165IIZ1</accession>